<dbReference type="PANTHER" id="PTHR30173">
    <property type="entry name" value="SIGMA 19 FACTOR"/>
    <property type="match status" value="1"/>
</dbReference>
<accession>A0A2R4MC37</accession>
<name>A0A2R4MC37_9HYPH</name>
<dbReference type="InterPro" id="IPR013324">
    <property type="entry name" value="RNA_pol_sigma_r3/r4-like"/>
</dbReference>
<dbReference type="Pfam" id="PF08281">
    <property type="entry name" value="Sigma70_r4_2"/>
    <property type="match status" value="1"/>
</dbReference>
<dbReference type="Proteomes" id="UP000258927">
    <property type="component" value="Chromosome"/>
</dbReference>
<dbReference type="SUPFAM" id="SSF88659">
    <property type="entry name" value="Sigma3 and sigma4 domains of RNA polymerase sigma factors"/>
    <property type="match status" value="1"/>
</dbReference>
<dbReference type="InterPro" id="IPR032710">
    <property type="entry name" value="NTF2-like_dom_sf"/>
</dbReference>
<dbReference type="GO" id="GO:0003677">
    <property type="term" value="F:DNA binding"/>
    <property type="evidence" value="ECO:0007669"/>
    <property type="project" value="InterPro"/>
</dbReference>
<dbReference type="SUPFAM" id="SSF88946">
    <property type="entry name" value="Sigma2 domain of RNA polymerase sigma factors"/>
    <property type="match status" value="1"/>
</dbReference>
<feature type="domain" description="RNA polymerase sigma factor 70 region 4 type 2" evidence="3">
    <location>
        <begin position="109"/>
        <end position="159"/>
    </location>
</feature>
<dbReference type="InterPro" id="IPR007627">
    <property type="entry name" value="RNA_pol_sigma70_r2"/>
</dbReference>
<dbReference type="Gene3D" id="1.10.10.10">
    <property type="entry name" value="Winged helix-like DNA-binding domain superfamily/Winged helix DNA-binding domain"/>
    <property type="match status" value="1"/>
</dbReference>
<dbReference type="InterPro" id="IPR013249">
    <property type="entry name" value="RNA_pol_sigma70_r4_t2"/>
</dbReference>
<dbReference type="SUPFAM" id="SSF54427">
    <property type="entry name" value="NTF2-like"/>
    <property type="match status" value="1"/>
</dbReference>
<dbReference type="InterPro" id="IPR013325">
    <property type="entry name" value="RNA_pol_sigma_r2"/>
</dbReference>
<dbReference type="NCBIfam" id="NF007214">
    <property type="entry name" value="PRK09636.1"/>
    <property type="match status" value="1"/>
</dbReference>
<dbReference type="NCBIfam" id="TIGR02937">
    <property type="entry name" value="sigma70-ECF"/>
    <property type="match status" value="1"/>
</dbReference>
<dbReference type="InterPro" id="IPR014284">
    <property type="entry name" value="RNA_pol_sigma-70_dom"/>
</dbReference>
<dbReference type="KEGG" id="mmyr:MXMO3_01061"/>
<evidence type="ECO:0000313" key="5">
    <source>
        <dbReference type="Proteomes" id="UP000258927"/>
    </source>
</evidence>
<dbReference type="InterPro" id="IPR036388">
    <property type="entry name" value="WH-like_DNA-bd_sf"/>
</dbReference>
<dbReference type="AlphaFoldDB" id="A0A2R4MC37"/>
<dbReference type="Pfam" id="PF04542">
    <property type="entry name" value="Sigma70_r2"/>
    <property type="match status" value="1"/>
</dbReference>
<evidence type="ECO:0000256" key="1">
    <source>
        <dbReference type="ARBA" id="ARBA00011344"/>
    </source>
</evidence>
<dbReference type="NCBIfam" id="TIGR02957">
    <property type="entry name" value="SigX4"/>
    <property type="match status" value="1"/>
</dbReference>
<proteinExistence type="predicted"/>
<organism evidence="4 5">
    <name type="scientific">Maritalea myrionectae</name>
    <dbReference type="NCBI Taxonomy" id="454601"/>
    <lineage>
        <taxon>Bacteria</taxon>
        <taxon>Pseudomonadati</taxon>
        <taxon>Pseudomonadota</taxon>
        <taxon>Alphaproteobacteria</taxon>
        <taxon>Hyphomicrobiales</taxon>
        <taxon>Devosiaceae</taxon>
        <taxon>Maritalea</taxon>
    </lineage>
</organism>
<dbReference type="PANTHER" id="PTHR30173:SF36">
    <property type="entry name" value="ECF RNA POLYMERASE SIGMA FACTOR SIGJ"/>
    <property type="match status" value="1"/>
</dbReference>
<dbReference type="GO" id="GO:0016987">
    <property type="term" value="F:sigma factor activity"/>
    <property type="evidence" value="ECO:0007669"/>
    <property type="project" value="InterPro"/>
</dbReference>
<dbReference type="GO" id="GO:0006352">
    <property type="term" value="P:DNA-templated transcription initiation"/>
    <property type="evidence" value="ECO:0007669"/>
    <property type="project" value="InterPro"/>
</dbReference>
<feature type="domain" description="RNA polymerase sigma-70 region 2" evidence="2">
    <location>
        <begin position="10"/>
        <end position="73"/>
    </location>
</feature>
<sequence length="293" mass="32894">MQDQNRTEIFEAERKRLFALAYRMLGSVADAEDMVQDSFVRWNNVDLASIDNPQAFLTTIITRLSLDYLRSAKVKRTNYVGSWLPEPLVTETADAPDQMSEKADDISYALMLTLEKLSAAERAAFLLHDVFDLPFDEIAKTLERSEASCRKLASRARQKVRSEGEETLPTPTIEPLVNSFMTALKTGEIDDFVQFIAEDAVLVTDGGGLKSATLLPIYGREKIMRFFFGVANKYGHPSPEDIKITTINGTPGLLVVDEVGDLQVWSFSWSPDGKIAEFYILRNPEKLGHLTFN</sequence>
<dbReference type="EMBL" id="CP021330">
    <property type="protein sequence ID" value="AVX03592.1"/>
    <property type="molecule type" value="Genomic_DNA"/>
</dbReference>
<reference evidence="4 5" key="1">
    <citation type="submission" date="2017-05" db="EMBL/GenBank/DDBJ databases">
        <title>Genome Analysis of Maritalea myrionectae HL2708#5.</title>
        <authorList>
            <consortium name="Cotde Inc.-PKNU"/>
            <person name="Jang D."/>
            <person name="Oh H.-M."/>
        </authorList>
    </citation>
    <scope>NUCLEOTIDE SEQUENCE [LARGE SCALE GENOMIC DNA]</scope>
    <source>
        <strain evidence="4 5">HL2708#5</strain>
    </source>
</reference>
<evidence type="ECO:0000259" key="3">
    <source>
        <dbReference type="Pfam" id="PF08281"/>
    </source>
</evidence>
<dbReference type="RefSeq" id="WP_117395188.1">
    <property type="nucleotide sequence ID" value="NZ_CP021330.1"/>
</dbReference>
<dbReference type="Gene3D" id="3.10.450.50">
    <property type="match status" value="1"/>
</dbReference>
<gene>
    <name evidence="4" type="ORF">MXMO3_01061</name>
</gene>
<comment type="subunit">
    <text evidence="1">Interacts transiently with the RNA polymerase catalytic core formed by RpoA, RpoB, RpoC and RpoZ (2 alpha, 1 beta, 1 beta' and 1 omega subunit) to form the RNA polymerase holoenzyme that can initiate transcription.</text>
</comment>
<dbReference type="STRING" id="1122213.GCA_000423365_01735"/>
<dbReference type="InterPro" id="IPR052704">
    <property type="entry name" value="ECF_Sigma-70_Domain"/>
</dbReference>
<keyword evidence="5" id="KW-1185">Reference proteome</keyword>
<evidence type="ECO:0000259" key="2">
    <source>
        <dbReference type="Pfam" id="PF04542"/>
    </source>
</evidence>
<dbReference type="InterPro" id="IPR014303">
    <property type="entry name" value="RNA_pol_sigma-70_ECF"/>
</dbReference>
<dbReference type="Gene3D" id="1.10.1740.10">
    <property type="match status" value="1"/>
</dbReference>
<evidence type="ECO:0000313" key="4">
    <source>
        <dbReference type="EMBL" id="AVX03592.1"/>
    </source>
</evidence>
<protein>
    <submittedName>
        <fullName evidence="4">ECF RNA polymerase sigma factor SigJ</fullName>
    </submittedName>
</protein>